<dbReference type="PANTHER" id="PTHR47808:SF2">
    <property type="entry name" value="LEM DOMAIN-CONTAINING PROTEIN 2"/>
    <property type="match status" value="1"/>
</dbReference>
<evidence type="ECO:0000313" key="9">
    <source>
        <dbReference type="EMBL" id="TPX55979.1"/>
    </source>
</evidence>
<protein>
    <recommendedName>
        <fullName evidence="8">LEM-like domain-containing protein</fullName>
    </recommendedName>
</protein>
<keyword evidence="5" id="KW-0539">Nucleus</keyword>
<feature type="region of interest" description="Disordered" evidence="6">
    <location>
        <begin position="1"/>
        <end position="29"/>
    </location>
</feature>
<name>A0A507DW29_9FUNG</name>
<evidence type="ECO:0000256" key="3">
    <source>
        <dbReference type="ARBA" id="ARBA00022989"/>
    </source>
</evidence>
<dbReference type="STRING" id="109895.A0A507DW29"/>
<evidence type="ECO:0000313" key="10">
    <source>
        <dbReference type="Proteomes" id="UP000318582"/>
    </source>
</evidence>
<evidence type="ECO:0000256" key="1">
    <source>
        <dbReference type="ARBA" id="ARBA00004126"/>
    </source>
</evidence>
<evidence type="ECO:0000259" key="8">
    <source>
        <dbReference type="PROSITE" id="PS50955"/>
    </source>
</evidence>
<dbReference type="EMBL" id="QEAQ01000089">
    <property type="protein sequence ID" value="TPX55979.1"/>
    <property type="molecule type" value="Genomic_DNA"/>
</dbReference>
<feature type="compositionally biased region" description="Low complexity" evidence="6">
    <location>
        <begin position="172"/>
        <end position="187"/>
    </location>
</feature>
<keyword evidence="3 7" id="KW-1133">Transmembrane helix</keyword>
<evidence type="ECO:0000256" key="5">
    <source>
        <dbReference type="ARBA" id="ARBA00023242"/>
    </source>
</evidence>
<dbReference type="InterPro" id="IPR013146">
    <property type="entry name" value="LEM-like_dom"/>
</dbReference>
<proteinExistence type="predicted"/>
<dbReference type="GO" id="GO:0005637">
    <property type="term" value="C:nuclear inner membrane"/>
    <property type="evidence" value="ECO:0007669"/>
    <property type="project" value="InterPro"/>
</dbReference>
<feature type="region of interest" description="Disordered" evidence="6">
    <location>
        <begin position="230"/>
        <end position="410"/>
    </location>
</feature>
<dbReference type="PROSITE" id="PS50955">
    <property type="entry name" value="LEM_LIKE"/>
    <property type="match status" value="1"/>
</dbReference>
<dbReference type="AlphaFoldDB" id="A0A507DW29"/>
<feature type="compositionally biased region" description="Basic residues" evidence="6">
    <location>
        <begin position="156"/>
        <end position="168"/>
    </location>
</feature>
<feature type="compositionally biased region" description="Polar residues" evidence="6">
    <location>
        <begin position="100"/>
        <end position="111"/>
    </location>
</feature>
<keyword evidence="10" id="KW-1185">Reference proteome</keyword>
<dbReference type="InterPro" id="IPR011015">
    <property type="entry name" value="LEM/LEM-like_dom_sf"/>
</dbReference>
<dbReference type="InterPro" id="IPR018996">
    <property type="entry name" value="Man1/Src1-like_C"/>
</dbReference>
<dbReference type="GO" id="GO:0005783">
    <property type="term" value="C:endoplasmic reticulum"/>
    <property type="evidence" value="ECO:0007669"/>
    <property type="project" value="TreeGrafter"/>
</dbReference>
<dbReference type="SMART" id="SM01261">
    <property type="entry name" value="Thymopoietin"/>
    <property type="match status" value="1"/>
</dbReference>
<evidence type="ECO:0000256" key="4">
    <source>
        <dbReference type="ARBA" id="ARBA00023136"/>
    </source>
</evidence>
<feature type="compositionally biased region" description="Basic and acidic residues" evidence="6">
    <location>
        <begin position="900"/>
        <end position="909"/>
    </location>
</feature>
<feature type="compositionally biased region" description="Low complexity" evidence="6">
    <location>
        <begin position="876"/>
        <end position="889"/>
    </location>
</feature>
<comment type="caution">
    <text evidence="9">The sequence shown here is derived from an EMBL/GenBank/DDBJ whole genome shotgun (WGS) entry which is preliminary data.</text>
</comment>
<dbReference type="GO" id="GO:0034399">
    <property type="term" value="C:nuclear periphery"/>
    <property type="evidence" value="ECO:0007669"/>
    <property type="project" value="TreeGrafter"/>
</dbReference>
<keyword evidence="2 7" id="KW-0812">Transmembrane</keyword>
<sequence>MAGGGSSSNNEAKRPANDEPDYLTDSFDPKILKVPQLKSILGRHGVTTPTSAQKKEVYVDLFKSNITPIRERLRQEAMKDHGKPPKNFASGETLVFDSGHGSSSNPTTPATTRKGRRVTMQHTPAALHRPEDDAESPFSEDNIFQTSPSEDAKARMSTKKKTLVKRRKSEGAPAAAASSKSALASLSDYVDVASESDEAADQLPVNPVKQPAKRSSRVAAAVASIEQSSVIVDLTGSAPARRGSTRRKTLPANLPAPITPVRKTAAGKRKSLATTTLRQDSDDSGDKSDGAEEAVIVKPVKRKGKAPAASGESSASTTGAAQQQQLPGTPVRFMNLPAGTPANATYSDAQLTSIPPPFGSDSATESPGGASGDNWSTVTPKTPTPPSSLTPVDPARTPSRHQFRGPTATLPRGRSDGWNVLIALAMLAVLALGHWYWEQKEVLEFCDPNDPAKHAAPFPGYNPLRFVLPTCKQCPENGICVGQTILSCEQADYILKPSKLATLVPSGHHSPSSSPLPFFLSHPTCVKDVRKQKEALKEQQHIETLLELLDTTVRTWIGTAECGGFKEDIVKPARSNRTGQVLGMPLGLAKDELRRLVGKKWPAGKFDYFFDRAIDEIRGNPSHASTINQDTITPPLRIAPPEISERISDSRDQTRLLHPHKPPIMPLTCRLSRSILETCRAYWMQLSGLGITLVFFAWFSLKRQTIAREARISARLIQDVLGAVADQADNHALDPTHYPIPGISVTQLKDHFLPAHAPPLPPSSNQDTTTAVNAEGGILDEETGRMQFYVRDDAARDRIWDDVARRVNRDSSLRETVMDLGGQSHMVWQWIGSHALSPRPATRKQASLLHQQSSSSSIPALDFGAAKEHLKAAAAAASSLSPSQPPSAAMKKSAANPDAGGKEPKRGLADKVAATTHHAVDTLVDAVVPELDSVYPKAS</sequence>
<feature type="compositionally biased region" description="Basic and acidic residues" evidence="6">
    <location>
        <begin position="279"/>
        <end position="290"/>
    </location>
</feature>
<evidence type="ECO:0000256" key="6">
    <source>
        <dbReference type="SAM" id="MobiDB-lite"/>
    </source>
</evidence>
<dbReference type="Pfam" id="PF12949">
    <property type="entry name" value="HeH"/>
    <property type="match status" value="1"/>
</dbReference>
<feature type="region of interest" description="Disordered" evidence="6">
    <location>
        <begin position="876"/>
        <end position="911"/>
    </location>
</feature>
<dbReference type="InterPro" id="IPR044780">
    <property type="entry name" value="Heh2/Src1"/>
</dbReference>
<gene>
    <name evidence="9" type="ORF">PhCBS80983_g04884</name>
</gene>
<evidence type="ECO:0000256" key="2">
    <source>
        <dbReference type="ARBA" id="ARBA00022692"/>
    </source>
</evidence>
<evidence type="ECO:0000256" key="7">
    <source>
        <dbReference type="SAM" id="Phobius"/>
    </source>
</evidence>
<comment type="subcellular location">
    <subcellularLocation>
        <location evidence="1">Nucleus membrane</location>
    </subcellularLocation>
</comment>
<dbReference type="Gene3D" id="1.10.720.40">
    <property type="match status" value="1"/>
</dbReference>
<feature type="transmembrane region" description="Helical" evidence="7">
    <location>
        <begin position="682"/>
        <end position="701"/>
    </location>
</feature>
<dbReference type="GO" id="GO:0071763">
    <property type="term" value="P:nuclear membrane organization"/>
    <property type="evidence" value="ECO:0007669"/>
    <property type="project" value="TreeGrafter"/>
</dbReference>
<feature type="compositionally biased region" description="Polar residues" evidence="6">
    <location>
        <begin position="342"/>
        <end position="353"/>
    </location>
</feature>
<organism evidence="9 10">
    <name type="scientific">Powellomyces hirtus</name>
    <dbReference type="NCBI Taxonomy" id="109895"/>
    <lineage>
        <taxon>Eukaryota</taxon>
        <taxon>Fungi</taxon>
        <taxon>Fungi incertae sedis</taxon>
        <taxon>Chytridiomycota</taxon>
        <taxon>Chytridiomycota incertae sedis</taxon>
        <taxon>Chytridiomycetes</taxon>
        <taxon>Spizellomycetales</taxon>
        <taxon>Powellomycetaceae</taxon>
        <taxon>Powellomyces</taxon>
    </lineage>
</organism>
<dbReference type="Pfam" id="PF09402">
    <property type="entry name" value="MSC"/>
    <property type="match status" value="1"/>
</dbReference>
<dbReference type="GO" id="GO:0003677">
    <property type="term" value="F:DNA binding"/>
    <property type="evidence" value="ECO:0007669"/>
    <property type="project" value="InterPro"/>
</dbReference>
<dbReference type="Proteomes" id="UP000318582">
    <property type="component" value="Unassembled WGS sequence"/>
</dbReference>
<reference evidence="9 10" key="1">
    <citation type="journal article" date="2019" name="Sci. Rep.">
        <title>Comparative genomics of chytrid fungi reveal insights into the obligate biotrophic and pathogenic lifestyle of Synchytrium endobioticum.</title>
        <authorList>
            <person name="van de Vossenberg B.T.L.H."/>
            <person name="Warris S."/>
            <person name="Nguyen H.D.T."/>
            <person name="van Gent-Pelzer M.P.E."/>
            <person name="Joly D.L."/>
            <person name="van de Geest H.C."/>
            <person name="Bonants P.J.M."/>
            <person name="Smith D.S."/>
            <person name="Levesque C.A."/>
            <person name="van der Lee T.A.J."/>
        </authorList>
    </citation>
    <scope>NUCLEOTIDE SEQUENCE [LARGE SCALE GENOMIC DNA]</scope>
    <source>
        <strain evidence="9 10">CBS 809.83</strain>
    </source>
</reference>
<accession>A0A507DW29</accession>
<feature type="region of interest" description="Disordered" evidence="6">
    <location>
        <begin position="76"/>
        <end position="216"/>
    </location>
</feature>
<dbReference type="GO" id="GO:0003682">
    <property type="term" value="F:chromatin binding"/>
    <property type="evidence" value="ECO:0007669"/>
    <property type="project" value="InterPro"/>
</dbReference>
<feature type="compositionally biased region" description="Low complexity" evidence="6">
    <location>
        <begin position="308"/>
        <end position="325"/>
    </location>
</feature>
<keyword evidence="4 7" id="KW-0472">Membrane</keyword>
<feature type="domain" description="LEM-like" evidence="8">
    <location>
        <begin position="26"/>
        <end position="69"/>
    </location>
</feature>
<dbReference type="InterPro" id="IPR025856">
    <property type="entry name" value="HeH/LEM_domain"/>
</dbReference>
<dbReference type="PANTHER" id="PTHR47808">
    <property type="entry name" value="INNER NUCLEAR MEMBRANE PROTEIN HEH2-RELATED"/>
    <property type="match status" value="1"/>
</dbReference>
<dbReference type="CDD" id="cd12935">
    <property type="entry name" value="LEM_like"/>
    <property type="match status" value="1"/>
</dbReference>